<keyword evidence="3" id="KW-1185">Reference proteome</keyword>
<keyword evidence="1" id="KW-0812">Transmembrane</keyword>
<proteinExistence type="predicted"/>
<feature type="transmembrane region" description="Helical" evidence="1">
    <location>
        <begin position="12"/>
        <end position="33"/>
    </location>
</feature>
<evidence type="ECO:0008006" key="4">
    <source>
        <dbReference type="Google" id="ProtNLM"/>
    </source>
</evidence>
<sequence>MTEADMLARKRYYLIAGVNLLGAAGAFFGLVLAGRSTDWYGQVLGGAIVLSALYVMAVVPRAMARRWKSPPEA</sequence>
<evidence type="ECO:0000256" key="1">
    <source>
        <dbReference type="SAM" id="Phobius"/>
    </source>
</evidence>
<accession>A0ABV0BE18</accession>
<keyword evidence="1" id="KW-0472">Membrane</keyword>
<dbReference type="RefSeq" id="WP_346247923.1">
    <property type="nucleotide sequence ID" value="NZ_JBDIZK010000010.1"/>
</dbReference>
<evidence type="ECO:0000313" key="2">
    <source>
        <dbReference type="EMBL" id="MEN3748886.1"/>
    </source>
</evidence>
<comment type="caution">
    <text evidence="2">The sequence shown here is derived from an EMBL/GenBank/DDBJ whole genome shotgun (WGS) entry which is preliminary data.</text>
</comment>
<reference evidence="2 3" key="1">
    <citation type="submission" date="2024-05" db="EMBL/GenBank/DDBJ databases">
        <title>Sphingomonas sp. HF-S3 16S ribosomal RNA gene Genome sequencing and assembly.</title>
        <authorList>
            <person name="Lee H."/>
        </authorList>
    </citation>
    <scope>NUCLEOTIDE SEQUENCE [LARGE SCALE GENOMIC DNA]</scope>
    <source>
        <strain evidence="2 3">HF-S3</strain>
    </source>
</reference>
<dbReference type="InterPro" id="IPR036259">
    <property type="entry name" value="MFS_trans_sf"/>
</dbReference>
<protein>
    <recommendedName>
        <fullName evidence="4">Major facilitator superfamily (MFS) profile domain-containing protein</fullName>
    </recommendedName>
</protein>
<keyword evidence="1" id="KW-1133">Transmembrane helix</keyword>
<evidence type="ECO:0000313" key="3">
    <source>
        <dbReference type="Proteomes" id="UP001427805"/>
    </source>
</evidence>
<name>A0ABV0BE18_9SPHN</name>
<dbReference type="EMBL" id="JBDIZK010000010">
    <property type="protein sequence ID" value="MEN3748886.1"/>
    <property type="molecule type" value="Genomic_DNA"/>
</dbReference>
<dbReference type="Proteomes" id="UP001427805">
    <property type="component" value="Unassembled WGS sequence"/>
</dbReference>
<gene>
    <name evidence="2" type="ORF">TPR58_17050</name>
</gene>
<feature type="transmembrane region" description="Helical" evidence="1">
    <location>
        <begin position="39"/>
        <end position="59"/>
    </location>
</feature>
<organism evidence="2 3">
    <name type="scientific">Sphingomonas rustica</name>
    <dbReference type="NCBI Taxonomy" id="3103142"/>
    <lineage>
        <taxon>Bacteria</taxon>
        <taxon>Pseudomonadati</taxon>
        <taxon>Pseudomonadota</taxon>
        <taxon>Alphaproteobacteria</taxon>
        <taxon>Sphingomonadales</taxon>
        <taxon>Sphingomonadaceae</taxon>
        <taxon>Sphingomonas</taxon>
    </lineage>
</organism>
<dbReference type="SUPFAM" id="SSF103473">
    <property type="entry name" value="MFS general substrate transporter"/>
    <property type="match status" value="1"/>
</dbReference>